<evidence type="ECO:0000313" key="2">
    <source>
        <dbReference type="Proteomes" id="UP001057402"/>
    </source>
</evidence>
<proteinExistence type="predicted"/>
<protein>
    <submittedName>
        <fullName evidence="1">Uncharacterized protein</fullName>
    </submittedName>
</protein>
<evidence type="ECO:0000313" key="1">
    <source>
        <dbReference type="EMBL" id="KAI4379416.1"/>
    </source>
</evidence>
<name>A0ACB9RNL3_9MYRT</name>
<dbReference type="EMBL" id="CM042882">
    <property type="protein sequence ID" value="KAI4379416.1"/>
    <property type="molecule type" value="Genomic_DNA"/>
</dbReference>
<gene>
    <name evidence="1" type="ORF">MLD38_005718</name>
</gene>
<organism evidence="1 2">
    <name type="scientific">Melastoma candidum</name>
    <dbReference type="NCBI Taxonomy" id="119954"/>
    <lineage>
        <taxon>Eukaryota</taxon>
        <taxon>Viridiplantae</taxon>
        <taxon>Streptophyta</taxon>
        <taxon>Embryophyta</taxon>
        <taxon>Tracheophyta</taxon>
        <taxon>Spermatophyta</taxon>
        <taxon>Magnoliopsida</taxon>
        <taxon>eudicotyledons</taxon>
        <taxon>Gunneridae</taxon>
        <taxon>Pentapetalae</taxon>
        <taxon>rosids</taxon>
        <taxon>malvids</taxon>
        <taxon>Myrtales</taxon>
        <taxon>Melastomataceae</taxon>
        <taxon>Melastomatoideae</taxon>
        <taxon>Melastomateae</taxon>
        <taxon>Melastoma</taxon>
    </lineage>
</organism>
<accession>A0ACB9RNL3</accession>
<keyword evidence="2" id="KW-1185">Reference proteome</keyword>
<dbReference type="Proteomes" id="UP001057402">
    <property type="component" value="Chromosome 3"/>
</dbReference>
<comment type="caution">
    <text evidence="1">The sequence shown here is derived from an EMBL/GenBank/DDBJ whole genome shotgun (WGS) entry which is preliminary data.</text>
</comment>
<reference evidence="2" key="1">
    <citation type="journal article" date="2023" name="Front. Plant Sci.">
        <title>Chromosomal-level genome assembly of Melastoma candidum provides insights into trichome evolution.</title>
        <authorList>
            <person name="Zhong Y."/>
            <person name="Wu W."/>
            <person name="Sun C."/>
            <person name="Zou P."/>
            <person name="Liu Y."/>
            <person name="Dai S."/>
            <person name="Zhou R."/>
        </authorList>
    </citation>
    <scope>NUCLEOTIDE SEQUENCE [LARGE SCALE GENOMIC DNA]</scope>
</reference>
<sequence>MKPLQSPDEDEDAVTFDKSLKELRELGSQLHYAADYCSSAFLRTKEKTVAVENTREYICRAMVTVVDHLGSVSSNLDFRVSNFSRFAEAELRMHSLEQRLLCCQDYATKLALTRTRWNPVLPKFSSRYLLTRLGHGGNESRNVALRDVKKGKPNVTGDCVEFKAEEGMPLFIYTETKERSAAKNLTAKCAAIERKNTISSIVPVSDCLSKPSQKSQKPTFHFQSTKKIRESIPSRKSANGSDIKSLIRRVKGRCEV</sequence>